<protein>
    <submittedName>
        <fullName evidence="1">Uncharacterized protein</fullName>
    </submittedName>
</protein>
<sequence>MGTIIRLPISCLGYRRIVNDRRNGRLGRDTSRPLNMISPQQTFINNWSEEKMADINSISQLPTVKDLDLVRMEKQNRMAEIVLDLVGKW</sequence>
<accession>A0ABT9V492</accession>
<evidence type="ECO:0000313" key="1">
    <source>
        <dbReference type="EMBL" id="MDQ0155764.1"/>
    </source>
</evidence>
<dbReference type="EMBL" id="JAUSTU010000008">
    <property type="protein sequence ID" value="MDQ0155764.1"/>
    <property type="molecule type" value="Genomic_DNA"/>
</dbReference>
<organism evidence="1 2">
    <name type="scientific">Anoxybacillus andreesenii</name>
    <dbReference type="NCBI Taxonomy" id="1325932"/>
    <lineage>
        <taxon>Bacteria</taxon>
        <taxon>Bacillati</taxon>
        <taxon>Bacillota</taxon>
        <taxon>Bacilli</taxon>
        <taxon>Bacillales</taxon>
        <taxon>Anoxybacillaceae</taxon>
        <taxon>Anoxybacillus</taxon>
    </lineage>
</organism>
<gene>
    <name evidence="1" type="ORF">J2S07_002069</name>
</gene>
<proteinExistence type="predicted"/>
<dbReference type="Proteomes" id="UP001231362">
    <property type="component" value="Unassembled WGS sequence"/>
</dbReference>
<reference evidence="1 2" key="1">
    <citation type="submission" date="2023-07" db="EMBL/GenBank/DDBJ databases">
        <title>Genomic Encyclopedia of Type Strains, Phase IV (KMG-IV): sequencing the most valuable type-strain genomes for metagenomic binning, comparative biology and taxonomic classification.</title>
        <authorList>
            <person name="Goeker M."/>
        </authorList>
    </citation>
    <scope>NUCLEOTIDE SEQUENCE [LARGE SCALE GENOMIC DNA]</scope>
    <source>
        <strain evidence="1 2">DSM 23948</strain>
    </source>
</reference>
<keyword evidence="2" id="KW-1185">Reference proteome</keyword>
<comment type="caution">
    <text evidence="1">The sequence shown here is derived from an EMBL/GenBank/DDBJ whole genome shotgun (WGS) entry which is preliminary data.</text>
</comment>
<evidence type="ECO:0000313" key="2">
    <source>
        <dbReference type="Proteomes" id="UP001231362"/>
    </source>
</evidence>
<name>A0ABT9V492_9BACL</name>